<comment type="subcellular location">
    <subcellularLocation>
        <location evidence="1">Nucleus</location>
    </subcellularLocation>
</comment>
<dbReference type="GO" id="GO:0006999">
    <property type="term" value="P:nuclear pore organization"/>
    <property type="evidence" value="ECO:0007669"/>
    <property type="project" value="TreeGrafter"/>
</dbReference>
<keyword evidence="3" id="KW-0813">Transport</keyword>
<dbReference type="InterPro" id="IPR021827">
    <property type="entry name" value="Nup186/Nup192/Nup205"/>
</dbReference>
<dbReference type="VEuPathDB" id="VectorBase:AMAM000741"/>
<dbReference type="GO" id="GO:0044611">
    <property type="term" value="C:nuclear pore inner ring"/>
    <property type="evidence" value="ECO:0007669"/>
    <property type="project" value="TreeGrafter"/>
</dbReference>
<name>A0A182S6P3_9DIPT</name>
<dbReference type="Proteomes" id="UP000075901">
    <property type="component" value="Unassembled WGS sequence"/>
</dbReference>
<evidence type="ECO:0000256" key="4">
    <source>
        <dbReference type="ARBA" id="ARBA00023242"/>
    </source>
</evidence>
<keyword evidence="6" id="KW-1185">Reference proteome</keyword>
<reference evidence="5" key="2">
    <citation type="submission" date="2020-05" db="UniProtKB">
        <authorList>
            <consortium name="EnsemblMetazoa"/>
        </authorList>
    </citation>
    <scope>IDENTIFICATION</scope>
    <source>
        <strain evidence="5">maculatus3</strain>
    </source>
</reference>
<organism evidence="5 6">
    <name type="scientific">Anopheles maculatus</name>
    <dbReference type="NCBI Taxonomy" id="74869"/>
    <lineage>
        <taxon>Eukaryota</taxon>
        <taxon>Metazoa</taxon>
        <taxon>Ecdysozoa</taxon>
        <taxon>Arthropoda</taxon>
        <taxon>Hexapoda</taxon>
        <taxon>Insecta</taxon>
        <taxon>Pterygota</taxon>
        <taxon>Neoptera</taxon>
        <taxon>Endopterygota</taxon>
        <taxon>Diptera</taxon>
        <taxon>Nematocera</taxon>
        <taxon>Culicoidea</taxon>
        <taxon>Culicidae</taxon>
        <taxon>Anophelinae</taxon>
        <taxon>Anopheles</taxon>
        <taxon>Anopheles maculatus group</taxon>
    </lineage>
</organism>
<dbReference type="PANTHER" id="PTHR31344">
    <property type="entry name" value="NUCLEAR PORE COMPLEX PROTEIN NUP205"/>
    <property type="match status" value="1"/>
</dbReference>
<sequence>MLAGLSCNLQAARSAFNLLKQGSAYSGSSTVSWDHFFNSLSEYYFNLRQEQNPQSETVYRNRMICRSISPQELLGLQAVLQVVQAVARHDEMSRIALCESDKWAPLNVLVGLISCSVPIQLKAEIVRTLATLAGSLENAIKLWHNLEDSQIINTVPSTSNFKTRGVISELEEVESRNELFPLTQAMLDLLAALMSTAIPDDLGEGSRAPGIHPYLSYVVNTVLLRLFSRNYKDGAEKWQLAQKCLQIVYMFVNSFNFNPSNANLMKELKEGRTPPAYRIMLQLNTKSDLLRFILHIVDESIVCFDSYTPFPGKSSLEAASLLCLQIIEKALNLQEEFFNMHLSTPSPVNLNGINKLLLGVNPRSGTANHMLNIMKHITYSTWLPENSLVSLRILSIIMTLPDVNQLILGLVTQTDELKNEIRQGFVECLEADLNVTEEAEPLPLMEQINEAALILGTGAMEEEIAPKTSISETFITTSIKTAVIQLIQECLQQPIVPNLAHYLLGYNKLIEHAYRLLYQICRNYHTSEVFLRFLRSCNDFLCRHTTSLPFPDAKNPFLLNQMTFLLKAIVIELKLTSERNQATQFETICKILLKIINAPSIEAVTTGLGDYYTNTNISFSINATADMSTTAIAATKESSETAKRLLCILLDCVDFTIQQLEEPNWNYFNAAVLHELLQSCETPVSQSSRMRLIDTRKLHDILRDELDSIQTIATGQRAHVVQEVKTILKYALQLNTQRSLCSSTIKFLEAWGQVAEVLVCVTPTMIMSLDTKQIIITEILQIMLSKAVPKQIIPELANIASSTISLLMVNLRSCFLLKSEQMSLHMMSERHQNGGVNGTSVVTAGGRNGLNGELSNGTQQGTYVYLERANALSLKFILKNILDWLLISSDGSPQLKMNLYVALLNYMYIIKGNRDSLERSQKHDTDKEAVVGSFLNKTISNAGRKPFGTETEDYKHLTMIMDIFLAFGDNLIDVICQDCTTGHDICKMLAMSCLDMLLSMDASIGIVEFIARHGYLSHIINSLLKKDGDLCRILQTNPNTFRALYVYESKMALLTRFARCQIGARMLLEEHILGVLGSMKVYDLHPDVQILNGGNSQQQSYASAIAVAAAAASATLSSSFIPPVEARFQQILFPALNLCDAILSTLGHENNSALSQIIHFFLSHSDMIETVLRAGSPSMNLGLL</sequence>
<comment type="similarity">
    <text evidence="2">Belongs to the NUP186/NUP192/NUP205 family.</text>
</comment>
<evidence type="ECO:0000313" key="6">
    <source>
        <dbReference type="Proteomes" id="UP000075901"/>
    </source>
</evidence>
<keyword evidence="4" id="KW-0539">Nucleus</keyword>
<accession>A0A182S6P3</accession>
<evidence type="ECO:0000256" key="3">
    <source>
        <dbReference type="ARBA" id="ARBA00022448"/>
    </source>
</evidence>
<protein>
    <recommendedName>
        <fullName evidence="7">Nuclear pore complex protein Nup205</fullName>
    </recommendedName>
</protein>
<proteinExistence type="inferred from homology"/>
<evidence type="ECO:0000256" key="2">
    <source>
        <dbReference type="ARBA" id="ARBA00005892"/>
    </source>
</evidence>
<dbReference type="GO" id="GO:0017056">
    <property type="term" value="F:structural constituent of nuclear pore"/>
    <property type="evidence" value="ECO:0007669"/>
    <property type="project" value="TreeGrafter"/>
</dbReference>
<dbReference type="PANTHER" id="PTHR31344:SF0">
    <property type="entry name" value="NUCLEAR PORE COMPLEX PROTEIN NUP205"/>
    <property type="match status" value="1"/>
</dbReference>
<dbReference type="EnsemblMetazoa" id="AMAM000741-RA">
    <property type="protein sequence ID" value="AMAM000741-PA"/>
    <property type="gene ID" value="AMAM000741"/>
</dbReference>
<evidence type="ECO:0000256" key="1">
    <source>
        <dbReference type="ARBA" id="ARBA00004123"/>
    </source>
</evidence>
<dbReference type="Pfam" id="PF11894">
    <property type="entry name" value="Nup192"/>
    <property type="match status" value="2"/>
</dbReference>
<evidence type="ECO:0008006" key="7">
    <source>
        <dbReference type="Google" id="ProtNLM"/>
    </source>
</evidence>
<dbReference type="AlphaFoldDB" id="A0A182S6P3"/>
<evidence type="ECO:0000313" key="5">
    <source>
        <dbReference type="EnsemblMetazoa" id="AMAM000741-PA"/>
    </source>
</evidence>
<reference evidence="6" key="1">
    <citation type="submission" date="2013-09" db="EMBL/GenBank/DDBJ databases">
        <title>The Genome Sequence of Anopheles maculatus species B.</title>
        <authorList>
            <consortium name="The Broad Institute Genomics Platform"/>
            <person name="Neafsey D.E."/>
            <person name="Besansky N."/>
            <person name="Howell P."/>
            <person name="Walton C."/>
            <person name="Young S.K."/>
            <person name="Zeng Q."/>
            <person name="Gargeya S."/>
            <person name="Fitzgerald M."/>
            <person name="Haas B."/>
            <person name="Abouelleil A."/>
            <person name="Allen A.W."/>
            <person name="Alvarado L."/>
            <person name="Arachchi H.M."/>
            <person name="Berlin A.M."/>
            <person name="Chapman S.B."/>
            <person name="Gainer-Dewar J."/>
            <person name="Goldberg J."/>
            <person name="Griggs A."/>
            <person name="Gujja S."/>
            <person name="Hansen M."/>
            <person name="Howarth C."/>
            <person name="Imamovic A."/>
            <person name="Ireland A."/>
            <person name="Larimer J."/>
            <person name="McCowan C."/>
            <person name="Murphy C."/>
            <person name="Pearson M."/>
            <person name="Poon T.W."/>
            <person name="Priest M."/>
            <person name="Roberts A."/>
            <person name="Saif S."/>
            <person name="Shea T."/>
            <person name="Sisk P."/>
            <person name="Sykes S."/>
            <person name="Wortman J."/>
            <person name="Nusbaum C."/>
            <person name="Birren B."/>
        </authorList>
    </citation>
    <scope>NUCLEOTIDE SEQUENCE [LARGE SCALE GENOMIC DNA]</scope>
    <source>
        <strain evidence="6">maculatus3</strain>
    </source>
</reference>